<keyword evidence="1" id="KW-0808">Transferase</keyword>
<reference evidence="8" key="1">
    <citation type="submission" date="2020-06" db="EMBL/GenBank/DDBJ databases">
        <authorList>
            <person name="Li T."/>
            <person name="Hu X."/>
            <person name="Zhang T."/>
            <person name="Song X."/>
            <person name="Zhang H."/>
            <person name="Dai N."/>
            <person name="Sheng W."/>
            <person name="Hou X."/>
            <person name="Wei L."/>
        </authorList>
    </citation>
    <scope>NUCLEOTIDE SEQUENCE</scope>
    <source>
        <strain evidence="8">KEN8</strain>
        <tissue evidence="8">Leaf</tissue>
    </source>
</reference>
<dbReference type="InterPro" id="IPR043128">
    <property type="entry name" value="Rev_trsase/Diguanyl_cyclase"/>
</dbReference>
<dbReference type="GO" id="GO:0004519">
    <property type="term" value="F:endonuclease activity"/>
    <property type="evidence" value="ECO:0007669"/>
    <property type="project" value="UniProtKB-KW"/>
</dbReference>
<evidence type="ECO:0000256" key="4">
    <source>
        <dbReference type="ARBA" id="ARBA00022759"/>
    </source>
</evidence>
<dbReference type="InterPro" id="IPR053134">
    <property type="entry name" value="RNA-dir_DNA_polymerase"/>
</dbReference>
<organism evidence="8">
    <name type="scientific">Sesamum calycinum</name>
    <dbReference type="NCBI Taxonomy" id="2727403"/>
    <lineage>
        <taxon>Eukaryota</taxon>
        <taxon>Viridiplantae</taxon>
        <taxon>Streptophyta</taxon>
        <taxon>Embryophyta</taxon>
        <taxon>Tracheophyta</taxon>
        <taxon>Spermatophyta</taxon>
        <taxon>Magnoliopsida</taxon>
        <taxon>eudicotyledons</taxon>
        <taxon>Gunneridae</taxon>
        <taxon>Pentapetalae</taxon>
        <taxon>asterids</taxon>
        <taxon>lamiids</taxon>
        <taxon>Lamiales</taxon>
        <taxon>Pedaliaceae</taxon>
        <taxon>Sesamum</taxon>
    </lineage>
</organism>
<dbReference type="SUPFAM" id="SSF56672">
    <property type="entry name" value="DNA/RNA polymerases"/>
    <property type="match status" value="1"/>
</dbReference>
<accession>A0AAW2M8Y5</accession>
<dbReference type="PANTHER" id="PTHR24559">
    <property type="entry name" value="TRANSPOSON TY3-I GAG-POL POLYPROTEIN"/>
    <property type="match status" value="1"/>
</dbReference>
<dbReference type="CDD" id="cd01647">
    <property type="entry name" value="RT_LTR"/>
    <property type="match status" value="1"/>
</dbReference>
<feature type="domain" description="Reverse transcriptase RNase H-like" evidence="7">
    <location>
        <begin position="227"/>
        <end position="316"/>
    </location>
</feature>
<keyword evidence="3" id="KW-0540">Nuclease</keyword>
<dbReference type="InterPro" id="IPR043502">
    <property type="entry name" value="DNA/RNA_pol_sf"/>
</dbReference>
<keyword evidence="4" id="KW-0255">Endonuclease</keyword>
<evidence type="ECO:0000256" key="3">
    <source>
        <dbReference type="ARBA" id="ARBA00022722"/>
    </source>
</evidence>
<dbReference type="Gene3D" id="3.30.70.270">
    <property type="match status" value="1"/>
</dbReference>
<evidence type="ECO:0000256" key="6">
    <source>
        <dbReference type="ARBA" id="ARBA00022918"/>
    </source>
</evidence>
<dbReference type="InterPro" id="IPR041373">
    <property type="entry name" value="RT_RNaseH"/>
</dbReference>
<proteinExistence type="predicted"/>
<dbReference type="Pfam" id="PF17917">
    <property type="entry name" value="RT_RNaseH"/>
    <property type="match status" value="1"/>
</dbReference>
<dbReference type="GO" id="GO:0003964">
    <property type="term" value="F:RNA-directed DNA polymerase activity"/>
    <property type="evidence" value="ECO:0007669"/>
    <property type="project" value="UniProtKB-KW"/>
</dbReference>
<sequence length="382" mass="43740">MTEDVRNQVVNYLWRNKDIFAWTPQDLEGIDPGVITHHLNLDPSVRPIKQKKLHFGPEKDKIIEGEVKKLLSAGHIKEIQFPKWLSNIILVPKLGGKWKMCIDFPDLNKACPKNFYPLPRIDQLVDSTSGCELLSMVDALQGYHQRMLAPENHKRVSFITSDDTFCYVAIPFRLKNIGATYQSAKEISTKTQPWKMSVWGHWRTFPGIYGDPTSRYLATLFTFISTSQAVSSVLVQEEDSAQTPIYYVSKVLNGAEYRYLSIEKTVLALVITARKLCPYFISYPVWVRTNTPIKQVLSKSEAFTRLVKWAIELSEYDILHLPRTTIKTQALPDFVFEKMGTTQREVLKERLWLLHVDGSSTTQEIGAGVVITSSQGRTWNLR</sequence>
<evidence type="ECO:0000256" key="5">
    <source>
        <dbReference type="ARBA" id="ARBA00022801"/>
    </source>
</evidence>
<keyword evidence="2" id="KW-0548">Nucleotidyltransferase</keyword>
<evidence type="ECO:0000256" key="2">
    <source>
        <dbReference type="ARBA" id="ARBA00022695"/>
    </source>
</evidence>
<evidence type="ECO:0000256" key="1">
    <source>
        <dbReference type="ARBA" id="ARBA00022679"/>
    </source>
</evidence>
<keyword evidence="5" id="KW-0378">Hydrolase</keyword>
<dbReference type="EMBL" id="JACGWM010000014">
    <property type="protein sequence ID" value="KAL0327949.1"/>
    <property type="molecule type" value="Genomic_DNA"/>
</dbReference>
<keyword evidence="6" id="KW-0695">RNA-directed DNA polymerase</keyword>
<gene>
    <name evidence="8" type="ORF">Scaly_2227500</name>
</gene>
<dbReference type="GO" id="GO:0016787">
    <property type="term" value="F:hydrolase activity"/>
    <property type="evidence" value="ECO:0007669"/>
    <property type="project" value="UniProtKB-KW"/>
</dbReference>
<dbReference type="AlphaFoldDB" id="A0AAW2M8Y5"/>
<evidence type="ECO:0000313" key="8">
    <source>
        <dbReference type="EMBL" id="KAL0327949.1"/>
    </source>
</evidence>
<dbReference type="PANTHER" id="PTHR24559:SF444">
    <property type="entry name" value="REVERSE TRANSCRIPTASE DOMAIN-CONTAINING PROTEIN"/>
    <property type="match status" value="1"/>
</dbReference>
<protein>
    <submittedName>
        <fullName evidence="8">Retrovirus-related Pol polyprotein from transposon</fullName>
    </submittedName>
</protein>
<name>A0AAW2M8Y5_9LAMI</name>
<comment type="caution">
    <text evidence="8">The sequence shown here is derived from an EMBL/GenBank/DDBJ whole genome shotgun (WGS) entry which is preliminary data.</text>
</comment>
<dbReference type="Gene3D" id="3.10.10.10">
    <property type="entry name" value="HIV Type 1 Reverse Transcriptase, subunit A, domain 1"/>
    <property type="match status" value="1"/>
</dbReference>
<reference evidence="8" key="2">
    <citation type="journal article" date="2024" name="Plant">
        <title>Genomic evolution and insights into agronomic trait innovations of Sesamum species.</title>
        <authorList>
            <person name="Miao H."/>
            <person name="Wang L."/>
            <person name="Qu L."/>
            <person name="Liu H."/>
            <person name="Sun Y."/>
            <person name="Le M."/>
            <person name="Wang Q."/>
            <person name="Wei S."/>
            <person name="Zheng Y."/>
            <person name="Lin W."/>
            <person name="Duan Y."/>
            <person name="Cao H."/>
            <person name="Xiong S."/>
            <person name="Wang X."/>
            <person name="Wei L."/>
            <person name="Li C."/>
            <person name="Ma Q."/>
            <person name="Ju M."/>
            <person name="Zhao R."/>
            <person name="Li G."/>
            <person name="Mu C."/>
            <person name="Tian Q."/>
            <person name="Mei H."/>
            <person name="Zhang T."/>
            <person name="Gao T."/>
            <person name="Zhang H."/>
        </authorList>
    </citation>
    <scope>NUCLEOTIDE SEQUENCE</scope>
    <source>
        <strain evidence="8">KEN8</strain>
    </source>
</reference>
<evidence type="ECO:0000259" key="7">
    <source>
        <dbReference type="Pfam" id="PF17917"/>
    </source>
</evidence>